<comment type="similarity">
    <text evidence="1">Belongs to the GSP E family.</text>
</comment>
<dbReference type="InterPro" id="IPR027417">
    <property type="entry name" value="P-loop_NTPase"/>
</dbReference>
<dbReference type="Proteomes" id="UP000254000">
    <property type="component" value="Unassembled WGS sequence"/>
</dbReference>
<dbReference type="PANTHER" id="PTHR30258:SF29">
    <property type="entry name" value="MSHA PILUS ASSEMBLY ATPASE MSHE"/>
    <property type="match status" value="1"/>
</dbReference>
<dbReference type="InterPro" id="IPR037257">
    <property type="entry name" value="T2SS_E_N_sf"/>
</dbReference>
<dbReference type="OrthoDB" id="9805147at2"/>
<dbReference type="SMART" id="SM00382">
    <property type="entry name" value="AAA"/>
    <property type="match status" value="1"/>
</dbReference>
<evidence type="ECO:0000256" key="2">
    <source>
        <dbReference type="ARBA" id="ARBA00022741"/>
    </source>
</evidence>
<dbReference type="Gene3D" id="3.40.50.300">
    <property type="entry name" value="P-loop containing nucleotide triphosphate hydrolases"/>
    <property type="match status" value="1"/>
</dbReference>
<name>A0A369M594_9ACTN</name>
<keyword evidence="3" id="KW-0067">ATP-binding</keyword>
<comment type="caution">
    <text evidence="5">The sequence shown here is derived from an EMBL/GenBank/DDBJ whole genome shotgun (WGS) entry which is preliminary data.</text>
</comment>
<protein>
    <submittedName>
        <fullName evidence="5">Type II secretion system protein GspE</fullName>
    </submittedName>
</protein>
<keyword evidence="2" id="KW-0547">Nucleotide-binding</keyword>
<evidence type="ECO:0000313" key="6">
    <source>
        <dbReference type="Proteomes" id="UP000254000"/>
    </source>
</evidence>
<dbReference type="Pfam" id="PF05157">
    <property type="entry name" value="MshEN"/>
    <property type="match status" value="1"/>
</dbReference>
<evidence type="ECO:0000259" key="4">
    <source>
        <dbReference type="SMART" id="SM00382"/>
    </source>
</evidence>
<dbReference type="CDD" id="cd01129">
    <property type="entry name" value="PulE-GspE-like"/>
    <property type="match status" value="1"/>
</dbReference>
<sequence>MAYKRLGDMLLDSGYITTDQLTTALSLQKDSGMRLGETLIDAGYITEKELIDVLCMQLGIDFIDLTNVILPTDLTQTIPKNMAKKYNMVPVKATPDEVFVAMSDPMNFIAQEEARTATRRRIVPMVSTKLAIERAIMQLYGNEGAARAIEDMRTEAANSTATGTDATDVRFAGTTLDAEDEAQSAPTIRLVNSIIERAATERASDVHLEPREGDLQVRMRIDGIMRNVLTVPRDLQSSVISRLKIMGGMNIAERRVPQDGRANVRIKSRDIDLRLSTLPTIYGESVVVRLLDKSSQLLDPKGIGLYGENLDKYHRLIHSNNGVLLIAGPTGSGKSSTMYTMIRELNTEQVKLITLEDPVEYNIDGINQVQINEKTGLTFSSGLRSILRQDPDIVAVGEIRDGETAEIAMRAAITGHLVLSTIHTYDSLSTIDRLLDIGVEPYLISSGLRGIVSQRLVRRICPHCREEYQPSADDLDLLGLSAASGEKFYHGKGCPLCFHTGYRGRTGVFEILVIDRELRRAIAENAGRDAIRMLLERADFATLSASVIKLVHDGVTTVEEATRTINTLE</sequence>
<dbReference type="InterPro" id="IPR003593">
    <property type="entry name" value="AAA+_ATPase"/>
</dbReference>
<accession>A0A369M594</accession>
<dbReference type="AlphaFoldDB" id="A0A369M594"/>
<evidence type="ECO:0000313" key="5">
    <source>
        <dbReference type="EMBL" id="RDB66911.1"/>
    </source>
</evidence>
<dbReference type="Gene3D" id="3.30.450.90">
    <property type="match status" value="1"/>
</dbReference>
<dbReference type="PANTHER" id="PTHR30258">
    <property type="entry name" value="TYPE II SECRETION SYSTEM PROTEIN GSPE-RELATED"/>
    <property type="match status" value="1"/>
</dbReference>
<feature type="domain" description="AAA+ ATPase" evidence="4">
    <location>
        <begin position="320"/>
        <end position="462"/>
    </location>
</feature>
<reference evidence="5 6" key="1">
    <citation type="journal article" date="2018" name="Elife">
        <title>Discovery and characterization of a prevalent human gut bacterial enzyme sufficient for the inactivation of a family of plant toxins.</title>
        <authorList>
            <person name="Koppel N."/>
            <person name="Bisanz J.E."/>
            <person name="Pandelia M.E."/>
            <person name="Turnbaugh P.J."/>
            <person name="Balskus E.P."/>
        </authorList>
    </citation>
    <scope>NUCLEOTIDE SEQUENCE [LARGE SCALE GENOMIC DNA]</scope>
    <source>
        <strain evidence="5 6">3C</strain>
    </source>
</reference>
<dbReference type="GeneID" id="78358138"/>
<gene>
    <name evidence="5" type="ORF">C1877_00175</name>
</gene>
<dbReference type="GO" id="GO:0016887">
    <property type="term" value="F:ATP hydrolysis activity"/>
    <property type="evidence" value="ECO:0007669"/>
    <property type="project" value="TreeGrafter"/>
</dbReference>
<dbReference type="FunFam" id="3.30.450.90:FF:000001">
    <property type="entry name" value="Type II secretion system ATPase GspE"/>
    <property type="match status" value="1"/>
</dbReference>
<dbReference type="InterPro" id="IPR001482">
    <property type="entry name" value="T2SS/T4SS_dom"/>
</dbReference>
<dbReference type="SUPFAM" id="SSF52540">
    <property type="entry name" value="P-loop containing nucleoside triphosphate hydrolases"/>
    <property type="match status" value="1"/>
</dbReference>
<keyword evidence="6" id="KW-1185">Reference proteome</keyword>
<evidence type="ECO:0000256" key="1">
    <source>
        <dbReference type="ARBA" id="ARBA00006611"/>
    </source>
</evidence>
<dbReference type="Gene3D" id="3.30.300.160">
    <property type="entry name" value="Type II secretion system, protein E, N-terminal domain"/>
    <property type="match status" value="1"/>
</dbReference>
<organism evidence="5 6">
    <name type="scientific">Gordonibacter pamelaeae</name>
    <dbReference type="NCBI Taxonomy" id="471189"/>
    <lineage>
        <taxon>Bacteria</taxon>
        <taxon>Bacillati</taxon>
        <taxon>Actinomycetota</taxon>
        <taxon>Coriobacteriia</taxon>
        <taxon>Eggerthellales</taxon>
        <taxon>Eggerthellaceae</taxon>
        <taxon>Gordonibacter</taxon>
    </lineage>
</organism>
<dbReference type="GO" id="GO:0005886">
    <property type="term" value="C:plasma membrane"/>
    <property type="evidence" value="ECO:0007669"/>
    <property type="project" value="TreeGrafter"/>
</dbReference>
<dbReference type="Pfam" id="PF00437">
    <property type="entry name" value="T2SSE"/>
    <property type="match status" value="1"/>
</dbReference>
<dbReference type="RefSeq" id="WP_015539251.1">
    <property type="nucleotide sequence ID" value="NZ_CABMMS010000001.1"/>
</dbReference>
<evidence type="ECO:0000256" key="3">
    <source>
        <dbReference type="ARBA" id="ARBA00022840"/>
    </source>
</evidence>
<dbReference type="GO" id="GO:0005524">
    <property type="term" value="F:ATP binding"/>
    <property type="evidence" value="ECO:0007669"/>
    <property type="project" value="UniProtKB-KW"/>
</dbReference>
<dbReference type="EMBL" id="PPTS01000001">
    <property type="protein sequence ID" value="RDB66911.1"/>
    <property type="molecule type" value="Genomic_DNA"/>
</dbReference>
<dbReference type="InterPro" id="IPR007831">
    <property type="entry name" value="T2SS_GspE_N"/>
</dbReference>
<proteinExistence type="inferred from homology"/>
<dbReference type="SUPFAM" id="SSF160246">
    <property type="entry name" value="EspE N-terminal domain-like"/>
    <property type="match status" value="1"/>
</dbReference>